<feature type="lipid moiety-binding region" description="S-palmitoyl cysteine; by host" evidence="32">
    <location>
        <position position="841"/>
    </location>
</feature>
<feature type="region of interest" description="Immunosuppression" evidence="32">
    <location>
        <begin position="571"/>
        <end position="589"/>
    </location>
</feature>
<comment type="miscellaneous">
    <text evidence="32">HIV-1 lineages are divided in three main groups, M (for Major), O (for Outlier), and N (for New, or Non-M, Non-O). The vast majority of strains found worldwide belong to the group M. Group O seems to be endemic to and largely confined to Cameroon and neighboring countries in West Central Africa, where these viruses represent a small minority of HIV-1 strains. The group N is represented by a limited number of isolates from Cameroonian persons. The group M is further subdivided in 9 clades or subtypes (A to D, F to H, J and K).</text>
</comment>
<evidence type="ECO:0000313" key="37">
    <source>
        <dbReference type="Proteomes" id="UP000105950"/>
    </source>
</evidence>
<evidence type="ECO:0000256" key="23">
    <source>
        <dbReference type="ARBA" id="ARBA00023046"/>
    </source>
</evidence>
<feature type="domain" description="Human immunodeficiency virus 1 envelope glycoprotein Gp120" evidence="34">
    <location>
        <begin position="33"/>
        <end position="139"/>
    </location>
</feature>
<comment type="similarity">
    <text evidence="32">Belongs to the HIV-1 env protein family.</text>
</comment>
<dbReference type="CDD" id="cd09909">
    <property type="entry name" value="HIV-1-like_HR1-HR2"/>
    <property type="match status" value="1"/>
</dbReference>
<comment type="function">
    <text evidence="32">Envelope glycoprotein gp160: Oligomerizes in the host endoplasmic reticulum into predominantly trimers. In a second time, gp160 transits in the host Golgi, where glycosylation is completed. The precursor is then proteolytically cleaved in the trans-Golgi and thereby activated by cellular furin or furin-like proteases to produce gp120 and gp41.</text>
</comment>
<evidence type="ECO:0000256" key="16">
    <source>
        <dbReference type="ARBA" id="ARBA00022729"/>
    </source>
</evidence>
<evidence type="ECO:0000256" key="32">
    <source>
        <dbReference type="HAMAP-Rule" id="MF_04083"/>
    </source>
</evidence>
<dbReference type="Gene3D" id="1.10.287.210">
    <property type="match status" value="1"/>
</dbReference>
<keyword evidence="20 32" id="KW-0261">Viral envelope protein</keyword>
<keyword evidence="22 32" id="KW-1133">Transmembrane helix</keyword>
<comment type="PTM">
    <text evidence="32">Specific enzymatic cleavages in vivo yield mature proteins. Envelope glycoproteins are synthesized as a inactive precursor that is heavily N-glycosylated and processed likely by host cell furin in the Golgi to yield the mature SU and TM proteins. The cleavage site between SU and TM requires the minimal sequence [KR]-X-[KR]-R. About 2 of the 9 disulfide bonds of gp41 are reduced by P4HB/PDI, following binding to CD4 receptor.</text>
</comment>
<dbReference type="InterPro" id="IPR000328">
    <property type="entry name" value="GP41-like"/>
</dbReference>
<evidence type="ECO:0000256" key="18">
    <source>
        <dbReference type="ARBA" id="ARBA00022844"/>
    </source>
</evidence>
<comment type="subcellular location">
    <subcellularLocation>
        <location evidence="3">Host cell membrane</location>
        <topology evidence="3">Peripheral membrane protein</topology>
    </subcellularLocation>
    <subcellularLocation>
        <location evidence="1">Host cell membrane</location>
        <topology evidence="1">Single-pass type I membrane protein</topology>
    </subcellularLocation>
    <subcellularLocation>
        <location evidence="2">Host endosome membrane</location>
        <topology evidence="2">Peripheral membrane protein</topology>
    </subcellularLocation>
    <subcellularLocation>
        <location evidence="5">Host endosome membrane</location>
        <topology evidence="5">Single-pass type I membrane protein</topology>
    </subcellularLocation>
    <subcellularLocation>
        <location evidence="6">Virion membrane</location>
        <topology evidence="6">Peripheral membrane protein</topology>
    </subcellularLocation>
    <subcellularLocation>
        <location evidence="4">Virion membrane</location>
        <topology evidence="4">Single-pass type I membrane protein</topology>
    </subcellularLocation>
</comment>
<evidence type="ECO:0000256" key="9">
    <source>
        <dbReference type="ARBA" id="ARBA00022511"/>
    </source>
</evidence>
<dbReference type="Gene3D" id="1.20.5.490">
    <property type="entry name" value="Single helix bin"/>
    <property type="match status" value="1"/>
</dbReference>
<keyword evidence="31 32" id="KW-1160">Virus entry into host cell</keyword>
<evidence type="ECO:0000256" key="24">
    <source>
        <dbReference type="ARBA" id="ARBA00023054"/>
    </source>
</evidence>
<feature type="chain" id="PRO_5023230913" description="Transmembrane protein gp41" evidence="32">
    <location>
        <begin position="509"/>
        <end position="860"/>
    </location>
</feature>
<feature type="region of interest" description="Fusion peptide" evidence="32">
    <location>
        <begin position="509"/>
        <end position="529"/>
    </location>
</feature>
<feature type="chain" id="PRO_5023230914" description="Envelope glycoprotein gp160" evidence="32">
    <location>
        <begin position="32"/>
        <end position="860"/>
    </location>
</feature>
<organismHost>
    <name type="scientific">Homo sapiens</name>
    <name type="common">Human</name>
    <dbReference type="NCBI Taxonomy" id="9606"/>
</organismHost>
<dbReference type="InterPro" id="IPR037527">
    <property type="entry name" value="Gp160"/>
</dbReference>
<comment type="domain">
    <text evidence="32">The membrane proximal external region (MPER) present in gp41 is a tryptophan-rich region recognized by the antibodies 2F5, Z13, and 4E10. MPER seems to play a role in fusion.</text>
</comment>
<evidence type="ECO:0000256" key="29">
    <source>
        <dbReference type="ARBA" id="ARBA00023280"/>
    </source>
</evidence>
<feature type="region of interest" description="CD4-binding loop" evidence="32">
    <location>
        <begin position="366"/>
        <end position="376"/>
    </location>
</feature>
<comment type="domain">
    <text evidence="32">The YXXL motif is involved in determining the exact site of viral release at the surface of infected mononuclear cells and promotes endocytosis. YXXL and di-leucine endocytosis motifs interact directly or indirectly with the clathrin adapter complexes, opperate independently, and their activities are not additive.</text>
</comment>
<comment type="subcellular location">
    <molecule>Transmembrane protein gp41</molecule>
    <subcellularLocation>
        <location evidence="32">Virion membrane</location>
        <topology evidence="32">Single-pass type I membrane protein</topology>
    </subcellularLocation>
    <subcellularLocation>
        <location evidence="32">Host cell membrane</location>
        <topology evidence="32">Single-pass type I membrane protein</topology>
    </subcellularLocation>
    <subcellularLocation>
        <location evidence="32">Host endosome membrane</location>
        <topology evidence="32">Single-pass type I membrane protein</topology>
    </subcellularLocation>
    <text evidence="32">It is probably concentrated at the site of budding and incorporated into the virions possibly by contacts between the cytoplasmic tail of Env and the N-terminus of Gag.</text>
</comment>
<comment type="PTM">
    <text evidence="32">Highly glycosylated by host. The high number of glycan on the protein is reffered to as 'glycan shield' because it contributes to hide protein sequence from adaptive immune system.</text>
</comment>
<feature type="transmembrane region" description="Helical" evidence="33">
    <location>
        <begin position="13"/>
        <end position="41"/>
    </location>
</feature>
<keyword evidence="24 32" id="KW-0175">Coiled coil</keyword>
<dbReference type="Proteomes" id="UP000105950">
    <property type="component" value="Segment"/>
</dbReference>
<dbReference type="GO" id="GO:1903908">
    <property type="term" value="P:positive regulation of plasma membrane raft polarization"/>
    <property type="evidence" value="ECO:0007669"/>
    <property type="project" value="UniProtKB-UniRule"/>
</dbReference>
<dbReference type="GO" id="GO:0019082">
    <property type="term" value="P:viral protein processing"/>
    <property type="evidence" value="ECO:0007669"/>
    <property type="project" value="UniProtKB-UniRule"/>
</dbReference>
<dbReference type="FunFam" id="2.170.40.20:FF:000004">
    <property type="entry name" value="Envelope glycoprotein gp160"/>
    <property type="match status" value="1"/>
</dbReference>
<dbReference type="GO" id="GO:0039654">
    <property type="term" value="P:fusion of virus membrane with host endosome membrane"/>
    <property type="evidence" value="ECO:0007669"/>
    <property type="project" value="UniProtKB-UniRule"/>
</dbReference>
<evidence type="ECO:0000256" key="28">
    <source>
        <dbReference type="ARBA" id="ARBA00023180"/>
    </source>
</evidence>
<keyword evidence="13 32" id="KW-0165">Cleavage on pair of basic residues</keyword>
<feature type="lipid moiety-binding region" description="S-palmitoyl cysteine; by host" evidence="32">
    <location>
        <position position="761"/>
    </location>
</feature>
<name>Q9DKF0_HV1</name>
<dbReference type="GO" id="GO:0044175">
    <property type="term" value="C:host cell endosome membrane"/>
    <property type="evidence" value="ECO:0007669"/>
    <property type="project" value="UniProtKB-SubCell"/>
</dbReference>
<feature type="coiled-coil region" evidence="32">
    <location>
        <begin position="630"/>
        <end position="664"/>
    </location>
</feature>
<comment type="domain">
    <text evidence="32">Some of the most genetically diverse regions of the viral genome are present in Env. They are called variable regions 1 through 5 (V1 through V5). Coreceptor usage of gp120 is determined mainly by the primary structure of the third variable region (V3) in the outer domain of gp120. The sequence of V3 determines which coreceptor, CCR5 and/or CXCR4 (corresponding to R5/macrophage, X4/T cell and R5X4/T cell and macrophage tropism), is used to trigger the fusion potential of the Env complex, and hence which cells the virus can infect. Binding to CCR5 involves a region adjacent in addition to V3.</text>
</comment>
<evidence type="ECO:0000256" key="27">
    <source>
        <dbReference type="ARBA" id="ARBA00023157"/>
    </source>
</evidence>
<keyword evidence="19 32" id="KW-1043">Host membrane</keyword>
<keyword evidence="27 32" id="KW-1015">Disulfide bond</keyword>
<evidence type="ECO:0000256" key="13">
    <source>
        <dbReference type="ARBA" id="ARBA00022685"/>
    </source>
</evidence>
<dbReference type="GO" id="GO:0016020">
    <property type="term" value="C:membrane"/>
    <property type="evidence" value="ECO:0007669"/>
    <property type="project" value="UniProtKB-UniRule"/>
</dbReference>
<comment type="PTM">
    <text evidence="32">Palmitoylation of the transmembrane protein and of Env polyprotein (prior to its proteolytic cleavage) is essential for their association with host cell membrane lipid rafts. Palmitoylation is therefore required for envelope trafficking to classical lipid rafts, but not for viral replication.</text>
</comment>
<comment type="function">
    <text evidence="32">Surface protein gp120: Attaches the virus to the host lymphoid cell by binding to the primary receptor CD4. This interaction induces a structural rearrangement creating a high affinity binding site for a chemokine coreceptor like CXCR4 and/or CCR5. Acts as a ligand for CD209/DC-SIGN and CLEC4M/DC-SIGNR, which are respectively found on dendritic cells (DCs), and on endothelial cells of liver sinusoids and lymph node sinuses. These interactions allow capture of viral particles at mucosal surfaces by these cells and subsequent transmission to permissive cells. HIV subverts the migration properties of dendritic cells to gain access to CD4+ T-cells in lymph nodes. Virus transmission to permissive T-cells occurs either in trans (without DCs infection, through viral capture and transmission), or in cis (following DCs productive infection, through the usual CD4-gp120 interaction), thereby inducing a robust infection. In trans infection, bound virions remain infectious over days and it is proposed that they are not degraded, but protected in non-lysosomal acidic organelles within the DCs close to the cell membrane thus contributing to the viral infectious potential during DCs' migration from the periphery to the lymphoid tissues. On arrival at lymphoid tissues, intact virions recycle back to DCs' cell surface allowing virus transmission to CD4+ T-cells.</text>
</comment>
<sequence length="860" mass="97493">MRVRGTRRNYQQWWIWGVLGFWMLMICNVEGNLWVTVYYGVPVWKEAKTTLFCASDAKAYETEVHNVWATHACVPTDPNPQEIVMENVTENFNMWNNDMVNQMHEDVISLWDQSLKPCVKLTPLCVTLECKNVSSTGNGTYNETYNESVKEIKNCSFNATTLLRDRKKTVYALFYRLDIVPLNDENSGKNSSEYYRLINCNTSAITQACPKVTFDPIPIHYCTPAGYAILKCNDKTFNGTGQCHNVSTVQCTHGIKPVVSTQLLLNGSLAEREIIIKSENLTNNVKTIIVHLNQSVEIVCTRPNNNTRKSIRIGPGQTFYATGDIIGDIRQAHCNISKDEWYETLQRVSKKLAEHFPNKTIKFASSSGGDLEITTHSFNCRGEFFYCNTSGLFNGTYMLNGTEDNSSSIITIPCRIKQIINMWQEVGRAMYAPPIEGNITCKSNITGLLLVRDGGRTESNDTEIFRPGGGDMRNNWRNELYKYKVVEIKPLGVAPTAAKRRVVEREKRAVGLGAVFLGFLGAAGSTMGAASITLTVQARQLLSGIVQQQSNLLRAIEAQQHMLQLTVWGIKQLQTRVLAIERYLKDQQLLGIWGCSGKLICTTAVPWNSSWSNKSQQEIWDNMTWMQWDKEISNYTNTIYRLLEDSQNQQERNEKDLLALDSWKNLWSWFDITNWLWYIKIFIMIVGGLIGLRIIFAVLSIVNRVRQGYSPLSFQTLTPNPGGPGRLGRIEEEGGEQDKTRSIRLVNGFLAIAWDDLRNLCLFSYHRLRDFILLTARGVELLGRNSLRGLQRGWEALKYLGSLVQYWGLELKKSTISLVDTIAIAVAEGTDRIINIVQGICRAIHNVPRRIRQGFEAALQ</sequence>
<keyword evidence="11 32" id="KW-0945">Host-virus interaction</keyword>
<evidence type="ECO:0000256" key="26">
    <source>
        <dbReference type="ARBA" id="ARBA00023139"/>
    </source>
</evidence>
<comment type="subunit">
    <text evidence="32">The mature envelope protein (Env) consists of a homotrimer of non-covalently associated gp120-gp41 heterodimers. The resulting complex protrudes from the virus surface as a spike. There seems to be as few as 10 spikes on the average virion. Surface protein gp120 interacts with host CD4, CCR5 and CXCR4. Gp120 also interacts with the C-type lectins CD209/DC-SIGN and CLEC4M/DC-SIGNR (collectively referred to as DC-SIGN(R)). Gp120 and gp41 interact with GalCer. Gp120 interacts with host ITGA4/ITGB7 complex; on CD4+ T-cells, this interaction results in rapid activation of integrin ITGAL/LFA-1, which facilitates efficient cell-to-cell spreading of HIV-1. Gp120 interacts with cell-associated heparan sulfate; this interaction increases virus infectivity on permissive cells and may be involved in infection of CD4- cells.</text>
</comment>
<evidence type="ECO:0000256" key="22">
    <source>
        <dbReference type="ARBA" id="ARBA00022989"/>
    </source>
</evidence>
<feature type="disulfide bond" evidence="32">
    <location>
        <begin position="232"/>
        <end position="243"/>
    </location>
</feature>
<keyword evidence="21 32" id="KW-1164">Virus endocytosis by host</keyword>
<feature type="disulfide bond" evidence="32">
    <location>
        <begin position="222"/>
        <end position="251"/>
    </location>
</feature>
<evidence type="ECO:0000256" key="8">
    <source>
        <dbReference type="ARBA" id="ARBA00022510"/>
    </source>
</evidence>
<feature type="topological domain" description="Cytoplasmic" evidence="32">
    <location>
        <begin position="703"/>
        <end position="860"/>
    </location>
</feature>
<feature type="domain" description="Human immunodeficiency virus 1 envelope glycoprotein Gp120" evidence="34">
    <location>
        <begin position="147"/>
        <end position="508"/>
    </location>
</feature>
<keyword evidence="23 32" id="KW-1039">Host endosome</keyword>
<evidence type="ECO:0000256" key="2">
    <source>
        <dbReference type="ARBA" id="ARBA00004433"/>
    </source>
</evidence>
<comment type="miscellaneous">
    <text evidence="32">Inhibitors targeting HIV-1 viral envelope proteins are used as antiretroviral drugs. Attachment of virions to the cell surface via non-specific interactions and CD4 binding can be blocked by inhibitors that include cyanovirin-N, cyclotriazadisulfonamide analogs, PRO 2000, TNX 355 and PRO 542. In addition, BMS 806 can block CD4-induced conformational changes. Env interactions with the coreceptor molecules can be targeted by CCR5 antagonists including SCH-D, maraviroc (UK 427857) and aplaviroc (GW 873140), and the CXCR4 antagonist AMD 070. Fusion of viral and cellular membranes can be inhibited by peptides such as enfuvirtide and tifuvirtide (T 1249). Resistance to inhibitors associated with mutations in Env are observed. Most of the time, single mutations confer only a modest reduction in drug susceptibility. Combination of several mutations is usually required to develop a high-level drug resistance.</text>
</comment>
<evidence type="ECO:0000259" key="35">
    <source>
        <dbReference type="Pfam" id="PF00517"/>
    </source>
</evidence>
<keyword evidence="12 32" id="KW-1162">Viral penetration into host cytoplasm</keyword>
<gene>
    <name evidence="32 36" type="primary">env</name>
</gene>
<accession>Q9DKF0</accession>
<keyword evidence="16 32" id="KW-0732">Signal</keyword>
<dbReference type="EMBL" id="AY008716">
    <property type="protein sequence ID" value="AAG38915.1"/>
    <property type="molecule type" value="Genomic_RNA"/>
</dbReference>
<comment type="domain">
    <text evidence="32">The CD4-binding region is targeted by the antibody b12.</text>
</comment>
<dbReference type="GO" id="GO:0019062">
    <property type="term" value="P:virion attachment to host cell"/>
    <property type="evidence" value="ECO:0007669"/>
    <property type="project" value="UniProtKB-UniRule"/>
</dbReference>
<feature type="disulfide bond" evidence="32">
    <location>
        <begin position="595"/>
        <end position="601"/>
    </location>
</feature>
<evidence type="ECO:0000256" key="33">
    <source>
        <dbReference type="RuleBase" id="RU363095"/>
    </source>
</evidence>
<evidence type="ECO:0000256" key="30">
    <source>
        <dbReference type="ARBA" id="ARBA00023288"/>
    </source>
</evidence>
<feature type="region of interest" description="MPER; binding to GalCer" evidence="32">
    <location>
        <begin position="659"/>
        <end position="680"/>
    </location>
</feature>
<comment type="domain">
    <text evidence="32 33">The 17 amino acids long immunosuppressive region is present in many retroviral envelope proteins. Synthetic peptides derived from this relatively conserved sequence inhibit immune function in vitro and in vivo.</text>
</comment>
<keyword evidence="9 32" id="KW-1032">Host cell membrane</keyword>
<dbReference type="GO" id="GO:1903911">
    <property type="term" value="P:positive regulation of receptor clustering"/>
    <property type="evidence" value="ECO:0007669"/>
    <property type="project" value="UniProtKB-UniRule"/>
</dbReference>
<keyword evidence="30 32" id="KW-0449">Lipoprotein</keyword>
<dbReference type="GO" id="GO:0019031">
    <property type="term" value="C:viral envelope"/>
    <property type="evidence" value="ECO:0007669"/>
    <property type="project" value="UniProtKB-KW"/>
</dbReference>
<comment type="subcellular location">
    <molecule>Surface protein gp120</molecule>
    <subcellularLocation>
        <location evidence="32">Virion membrane</location>
        <topology evidence="32">Peripheral membrane protein</topology>
    </subcellularLocation>
    <subcellularLocation>
        <location evidence="32">Host cell membrane</location>
        <topology evidence="32">Peripheral membrane protein</topology>
    </subcellularLocation>
    <subcellularLocation>
        <location evidence="32">Host endosome membrane</location>
        <topology evidence="32">Single-pass type I membrane protein</topology>
    </subcellularLocation>
    <text evidence="32">The surface protein is not anchored to the viral envelope, but associates with the extravirion surface through its binding to TM. It is probably concentrated at the site of budding and incorporated into the virions possibly by contacts between the cytoplasmic tail of Env and the N-terminus of Gag.</text>
</comment>
<feature type="site" description="Cleavage; by host furin" evidence="32">
    <location>
        <begin position="508"/>
        <end position="509"/>
    </location>
</feature>
<evidence type="ECO:0000256" key="14">
    <source>
        <dbReference type="ARBA" id="ARBA00022692"/>
    </source>
</evidence>
<keyword evidence="28 32" id="KW-0325">Glycoprotein</keyword>
<dbReference type="GO" id="GO:0019064">
    <property type="term" value="P:fusion of virus membrane with host plasma membrane"/>
    <property type="evidence" value="ECO:0007669"/>
    <property type="project" value="UniProtKB-UniRule"/>
</dbReference>
<keyword evidence="15 32" id="KW-0053">Apoptosis</keyword>
<evidence type="ECO:0000256" key="3">
    <source>
        <dbReference type="ARBA" id="ARBA00004505"/>
    </source>
</evidence>
<evidence type="ECO:0000256" key="12">
    <source>
        <dbReference type="ARBA" id="ARBA00022595"/>
    </source>
</evidence>
<dbReference type="FunFam" id="2.170.40.20:FF:000003">
    <property type="entry name" value="Envelope glycoprotein gp160"/>
    <property type="match status" value="1"/>
</dbReference>
<dbReference type="InterPro" id="IPR000777">
    <property type="entry name" value="HIV1_Gp120"/>
</dbReference>
<comment type="function">
    <text evidence="32">Transmembrane protein gp41: Acts as a class I viral fusion protein. Under the current model, the protein has at least 3 conformational states: pre-fusion native state, pre-hairpin intermediate state, and post-fusion hairpin state. During fusion of viral and target intracellular membranes, the coiled coil regions (heptad repeats) assume a trimer-of-hairpins structure, positioning the fusion peptide in close proximity to the C-terminal region of the ectodomain. The formation of this structure appears to drive apposition and subsequent fusion of viral and target cell membranes. Complete fusion occurs in host cell endosomes and is dynamin-dependent, however some lipid transfer might occur at the plasma membrane. The virus undergoes clathrin-dependent internalization long before endosomal fusion, thus minimizing the surface exposure of conserved viral epitopes during fusion and reducing the efficacy of inhibitors targeting these epitopes. Membranes fusion leads to delivery of the nucleocapsid into the cytoplasm.</text>
</comment>
<keyword evidence="29 32" id="KW-0899">Viral immunoevasion</keyword>
<feature type="transmembrane region" description="Helical" evidence="33">
    <location>
        <begin position="675"/>
        <end position="702"/>
    </location>
</feature>
<evidence type="ECO:0000256" key="10">
    <source>
        <dbReference type="ARBA" id="ARBA00022570"/>
    </source>
</evidence>
<keyword evidence="8 32" id="KW-1170">Fusion of virus membrane with host endosomal membrane</keyword>
<dbReference type="SUPFAM" id="SSF58069">
    <property type="entry name" value="Virus ectodomain"/>
    <property type="match status" value="1"/>
</dbReference>
<evidence type="ECO:0000256" key="19">
    <source>
        <dbReference type="ARBA" id="ARBA00022870"/>
    </source>
</evidence>
<keyword evidence="25 32" id="KW-0472">Membrane</keyword>
<feature type="transmembrane region" description="Helical" evidence="33">
    <location>
        <begin position="509"/>
        <end position="532"/>
    </location>
</feature>
<protein>
    <recommendedName>
        <fullName evidence="32">Envelope glycoprotein gp160</fullName>
    </recommendedName>
    <alternativeName>
        <fullName evidence="32">Env polyprotein</fullName>
    </alternativeName>
    <component>
        <recommendedName>
            <fullName evidence="32">Surface protein gp120</fullName>
            <shortName evidence="32">SU</shortName>
        </recommendedName>
        <alternativeName>
            <fullName evidence="32">Glycoprotein 120</fullName>
            <shortName evidence="32">gp120</shortName>
        </alternativeName>
    </component>
    <component>
        <recommendedName>
            <fullName evidence="32">Transmembrane protein gp41</fullName>
            <shortName evidence="32">TM</shortName>
        </recommendedName>
        <alternativeName>
            <fullName evidence="32">Glycoprotein 41</fullName>
            <shortName evidence="32">gp41</shortName>
        </alternativeName>
    </component>
</protein>
<dbReference type="Pfam" id="PF00517">
    <property type="entry name" value="GP41"/>
    <property type="match status" value="1"/>
</dbReference>
<evidence type="ECO:0000256" key="31">
    <source>
        <dbReference type="ARBA" id="ARBA00023296"/>
    </source>
</evidence>
<reference evidence="36 37" key="1">
    <citation type="journal article" date="2000" name="J. Virol.">
        <title>A recent outbreak of human immunodeficiency virus type 1 infection in southern China was initiated by two highly homogeneous, geographically separated strains, circulating recombinant form AE and a novel BC recombinant.</title>
        <authorList>
            <person name="Piyasirisilp S."/>
            <person name="McCutchan F.E."/>
            <person name="Carr J.K."/>
            <person name="Sanders-Buell E."/>
            <person name="Liu W."/>
            <person name="Chen J."/>
            <person name="Wagner R."/>
            <person name="Wolf H."/>
            <person name="Shao Y."/>
            <person name="Lai S."/>
            <person name="Beyrer C."/>
            <person name="Yu X.F."/>
        </authorList>
    </citation>
    <scope>NUCLEOTIDE SEQUENCE [LARGE SCALE GENOMIC DNA]</scope>
</reference>
<evidence type="ECO:0000259" key="34">
    <source>
        <dbReference type="Pfam" id="PF00516"/>
    </source>
</evidence>
<keyword evidence="10 32" id="KW-1165">Clathrin-mediated endocytosis of virus by host</keyword>
<dbReference type="GO" id="GO:0075512">
    <property type="term" value="P:clathrin-dependent endocytosis of virus by host cell"/>
    <property type="evidence" value="ECO:0007669"/>
    <property type="project" value="UniProtKB-UniRule"/>
</dbReference>
<dbReference type="GO" id="GO:0020002">
    <property type="term" value="C:host cell plasma membrane"/>
    <property type="evidence" value="ECO:0007669"/>
    <property type="project" value="UniProtKB-SubCell"/>
</dbReference>
<keyword evidence="17 32" id="KW-1161">Viral attachment to host cell</keyword>
<dbReference type="SUPFAM" id="SSF56502">
    <property type="entry name" value="gp120 core"/>
    <property type="match status" value="2"/>
</dbReference>
<feature type="domain" description="Retroviral envelope protein GP41-like" evidence="35">
    <location>
        <begin position="527"/>
        <end position="717"/>
    </location>
</feature>
<proteinExistence type="inferred from homology"/>
<evidence type="ECO:0000256" key="5">
    <source>
        <dbReference type="ARBA" id="ARBA00004578"/>
    </source>
</evidence>
<evidence type="ECO:0000313" key="36">
    <source>
        <dbReference type="EMBL" id="AAG38915.1"/>
    </source>
</evidence>
<evidence type="ECO:0000256" key="15">
    <source>
        <dbReference type="ARBA" id="ARBA00022703"/>
    </source>
</evidence>
<feature type="disulfide bond" evidence="32">
    <location>
        <begin position="53"/>
        <end position="73"/>
    </location>
</feature>
<keyword evidence="18 32" id="KW-0946">Virion</keyword>
<evidence type="ECO:0000256" key="20">
    <source>
        <dbReference type="ARBA" id="ARBA00022879"/>
    </source>
</evidence>
<evidence type="ECO:0000256" key="4">
    <source>
        <dbReference type="ARBA" id="ARBA00004563"/>
    </source>
</evidence>
<dbReference type="FunFam" id="1.10.287.210:FF:000001">
    <property type="entry name" value="Envelope glycoprotein gp160"/>
    <property type="match status" value="1"/>
</dbReference>
<keyword evidence="7 32" id="KW-1168">Fusion of virus membrane with host membrane</keyword>
<evidence type="ECO:0000256" key="11">
    <source>
        <dbReference type="ARBA" id="ARBA00022581"/>
    </source>
</evidence>
<dbReference type="GO" id="GO:0052031">
    <property type="term" value="P:symbiont-mediated perturbation of host defense response"/>
    <property type="evidence" value="ECO:0007669"/>
    <property type="project" value="UniProtKB-UniRule"/>
</dbReference>
<evidence type="ECO:0000256" key="7">
    <source>
        <dbReference type="ARBA" id="ARBA00022506"/>
    </source>
</evidence>
<evidence type="ECO:0000256" key="17">
    <source>
        <dbReference type="ARBA" id="ARBA00022804"/>
    </source>
</evidence>
<feature type="short sequence motif" description="YXXL motif; contains endocytosis signal" evidence="32">
    <location>
        <begin position="709"/>
        <end position="712"/>
    </location>
</feature>
<organism evidence="36 37">
    <name type="scientific">Human immunodeficiency virus type 1</name>
    <name type="common">HIV-1</name>
    <dbReference type="NCBI Taxonomy" id="11676"/>
    <lineage>
        <taxon>Viruses</taxon>
        <taxon>Riboviria</taxon>
        <taxon>Pararnavirae</taxon>
        <taxon>Artverviricota</taxon>
        <taxon>Revtraviricetes</taxon>
        <taxon>Ortervirales</taxon>
        <taxon>Retroviridae</taxon>
        <taxon>Orthoretrovirinae</taxon>
        <taxon>Lentivirus</taxon>
        <taxon>Lentivirus humimdef1</taxon>
    </lineage>
</organism>
<comment type="caution">
    <text evidence="32 33">Lacks conserved residue(s) required for the propagation of feature annotation.</text>
</comment>
<dbReference type="InterPro" id="IPR036377">
    <property type="entry name" value="Gp120_core_sf"/>
</dbReference>
<evidence type="ECO:0000256" key="21">
    <source>
        <dbReference type="ARBA" id="ARBA00022890"/>
    </source>
</evidence>
<keyword evidence="14 32" id="KW-0812">Transmembrane</keyword>
<evidence type="ECO:0000256" key="25">
    <source>
        <dbReference type="ARBA" id="ARBA00023136"/>
    </source>
</evidence>
<keyword evidence="26 32" id="KW-0564">Palmitate</keyword>
<dbReference type="Gene3D" id="2.170.40.20">
    <property type="entry name" value="Human immunodeficiency virus 1, Gp160, envelope glycoprotein"/>
    <property type="match status" value="2"/>
</dbReference>
<evidence type="ECO:0000256" key="6">
    <source>
        <dbReference type="ARBA" id="ARBA00004650"/>
    </source>
</evidence>
<dbReference type="GO" id="GO:0005198">
    <property type="term" value="F:structural molecule activity"/>
    <property type="evidence" value="ECO:0007669"/>
    <property type="project" value="UniProtKB-UniRule"/>
</dbReference>
<dbReference type="Pfam" id="PF00516">
    <property type="entry name" value="GP120"/>
    <property type="match status" value="2"/>
</dbReference>
<evidence type="ECO:0000256" key="1">
    <source>
        <dbReference type="ARBA" id="ARBA00004402"/>
    </source>
</evidence>
<dbReference type="GO" id="GO:0055036">
    <property type="term" value="C:virion membrane"/>
    <property type="evidence" value="ECO:0007669"/>
    <property type="project" value="UniProtKB-SubCell"/>
</dbReference>
<dbReference type="HAMAP" id="MF_04083">
    <property type="entry name" value="HIV_ENV"/>
    <property type="match status" value="1"/>
</dbReference>